<dbReference type="InterPro" id="IPR000209">
    <property type="entry name" value="Peptidase_S8/S53_dom"/>
</dbReference>
<reference evidence="5 6" key="1">
    <citation type="journal article" date="2013" name="Genome Biol.">
        <title>The genome sequence of the most widely cultivated cacao type and its use to identify candidate genes regulating pod color.</title>
        <authorList>
            <person name="Motamayor J.C."/>
            <person name="Mockaitis K."/>
            <person name="Schmutz J."/>
            <person name="Haiminen N."/>
            <person name="Iii D.L."/>
            <person name="Cornejo O."/>
            <person name="Findley S.D."/>
            <person name="Zheng P."/>
            <person name="Utro F."/>
            <person name="Royaert S."/>
            <person name="Saski C."/>
            <person name="Jenkins J."/>
            <person name="Podicheti R."/>
            <person name="Zhao M."/>
            <person name="Scheffler B.E."/>
            <person name="Stack J.C."/>
            <person name="Feltus F.A."/>
            <person name="Mustiga G.M."/>
            <person name="Amores F."/>
            <person name="Phillips W."/>
            <person name="Marelli J.P."/>
            <person name="May G.D."/>
            <person name="Shapiro H."/>
            <person name="Ma J."/>
            <person name="Bustamante C.D."/>
            <person name="Schnell R.J."/>
            <person name="Main D."/>
            <person name="Gilbert D."/>
            <person name="Parida L."/>
            <person name="Kuhn D.N."/>
        </authorList>
    </citation>
    <scope>NUCLEOTIDE SEQUENCE [LARGE SCALE GENOMIC DNA]</scope>
    <source>
        <strain evidence="6">cv. Matina 1-6</strain>
    </source>
</reference>
<name>A0A061FUM8_THECC</name>
<dbReference type="InterPro" id="IPR036852">
    <property type="entry name" value="Peptidase_S8/S53_dom_sf"/>
</dbReference>
<dbReference type="InterPro" id="IPR045051">
    <property type="entry name" value="SBT"/>
</dbReference>
<organism evidence="5 6">
    <name type="scientific">Theobroma cacao</name>
    <name type="common">Cacao</name>
    <name type="synonym">Cocoa</name>
    <dbReference type="NCBI Taxonomy" id="3641"/>
    <lineage>
        <taxon>Eukaryota</taxon>
        <taxon>Viridiplantae</taxon>
        <taxon>Streptophyta</taxon>
        <taxon>Embryophyta</taxon>
        <taxon>Tracheophyta</taxon>
        <taxon>Spermatophyta</taxon>
        <taxon>Magnoliopsida</taxon>
        <taxon>eudicotyledons</taxon>
        <taxon>Gunneridae</taxon>
        <taxon>Pentapetalae</taxon>
        <taxon>rosids</taxon>
        <taxon>malvids</taxon>
        <taxon>Malvales</taxon>
        <taxon>Malvaceae</taxon>
        <taxon>Byttnerioideae</taxon>
        <taxon>Theobroma</taxon>
    </lineage>
</organism>
<evidence type="ECO:0000256" key="1">
    <source>
        <dbReference type="ARBA" id="ARBA00011073"/>
    </source>
</evidence>
<evidence type="ECO:0000313" key="6">
    <source>
        <dbReference type="Proteomes" id="UP000026915"/>
    </source>
</evidence>
<dbReference type="HOGENOM" id="CLU_2783336_0_0_1"/>
<keyword evidence="2" id="KW-0732">Signal</keyword>
<dbReference type="GO" id="GO:0004252">
    <property type="term" value="F:serine-type endopeptidase activity"/>
    <property type="evidence" value="ECO:0007669"/>
    <property type="project" value="InterPro"/>
</dbReference>
<evidence type="ECO:0000259" key="4">
    <source>
        <dbReference type="Pfam" id="PF00082"/>
    </source>
</evidence>
<comment type="similarity">
    <text evidence="1 3">Belongs to the peptidase S8 family.</text>
</comment>
<dbReference type="Gramene" id="EOY20961">
    <property type="protein sequence ID" value="EOY20961"/>
    <property type="gene ID" value="TCM_012277"/>
</dbReference>
<keyword evidence="6" id="KW-1185">Reference proteome</keyword>
<sequence length="75" mass="7932">MAAPHAAGVAALLKAVHPEWIRPAAIRSALMMKVTTAYRIDNNGTNIMDQSTGLGATPLHGGSQVTLIQIRLQTL</sequence>
<dbReference type="PANTHER" id="PTHR10795">
    <property type="entry name" value="PROPROTEIN CONVERTASE SUBTILISIN/KEXIN"/>
    <property type="match status" value="1"/>
</dbReference>
<evidence type="ECO:0000313" key="5">
    <source>
        <dbReference type="EMBL" id="EOY20961.1"/>
    </source>
</evidence>
<dbReference type="Pfam" id="PF00082">
    <property type="entry name" value="Peptidase_S8"/>
    <property type="match status" value="1"/>
</dbReference>
<dbReference type="AlphaFoldDB" id="A0A061FUM8"/>
<dbReference type="SUPFAM" id="SSF52743">
    <property type="entry name" value="Subtilisin-like"/>
    <property type="match status" value="1"/>
</dbReference>
<dbReference type="PROSITE" id="PS51892">
    <property type="entry name" value="SUBTILASE"/>
    <property type="match status" value="1"/>
</dbReference>
<dbReference type="GO" id="GO:0006508">
    <property type="term" value="P:proteolysis"/>
    <property type="evidence" value="ECO:0007669"/>
    <property type="project" value="InterPro"/>
</dbReference>
<gene>
    <name evidence="5" type="ORF">TCM_012277</name>
</gene>
<dbReference type="Proteomes" id="UP000026915">
    <property type="component" value="Chromosome 3"/>
</dbReference>
<accession>A0A061FUM8</accession>
<protein>
    <recommendedName>
        <fullName evidence="4">Peptidase S8/S53 domain-containing protein</fullName>
    </recommendedName>
</protein>
<dbReference type="STRING" id="3641.A0A061FUM8"/>
<evidence type="ECO:0000256" key="3">
    <source>
        <dbReference type="PROSITE-ProRule" id="PRU01240"/>
    </source>
</evidence>
<dbReference type="InParanoid" id="A0A061FUM8"/>
<evidence type="ECO:0000256" key="2">
    <source>
        <dbReference type="ARBA" id="ARBA00022729"/>
    </source>
</evidence>
<proteinExistence type="inferred from homology"/>
<comment type="caution">
    <text evidence="3">Lacks conserved residue(s) required for the propagation of feature annotation.</text>
</comment>
<feature type="domain" description="Peptidase S8/S53" evidence="4">
    <location>
        <begin position="1"/>
        <end position="55"/>
    </location>
</feature>
<dbReference type="EMBL" id="CM001881">
    <property type="protein sequence ID" value="EOY20961.1"/>
    <property type="molecule type" value="Genomic_DNA"/>
</dbReference>
<dbReference type="Gene3D" id="3.40.50.200">
    <property type="entry name" value="Peptidase S8/S53 domain"/>
    <property type="match status" value="1"/>
</dbReference>